<comment type="similarity">
    <text evidence="1 6">Belongs to the peptidase S8 family.</text>
</comment>
<dbReference type="PANTHER" id="PTHR43806:SF11">
    <property type="entry name" value="CEREVISIN-RELATED"/>
    <property type="match status" value="1"/>
</dbReference>
<evidence type="ECO:0000256" key="3">
    <source>
        <dbReference type="ARBA" id="ARBA00022801"/>
    </source>
</evidence>
<proteinExistence type="inferred from homology"/>
<evidence type="ECO:0000259" key="7">
    <source>
        <dbReference type="Pfam" id="PF00082"/>
    </source>
</evidence>
<dbReference type="SUPFAM" id="SSF52743">
    <property type="entry name" value="Subtilisin-like"/>
    <property type="match status" value="1"/>
</dbReference>
<organism evidence="8 9">
    <name type="scientific">Marivivens niveibacter</name>
    <dbReference type="NCBI Taxonomy" id="1930667"/>
    <lineage>
        <taxon>Bacteria</taxon>
        <taxon>Pseudomonadati</taxon>
        <taxon>Pseudomonadota</taxon>
        <taxon>Alphaproteobacteria</taxon>
        <taxon>Rhodobacterales</taxon>
        <taxon>Paracoccaceae</taxon>
        <taxon>Marivivens group</taxon>
        <taxon>Marivivens</taxon>
    </lineage>
</organism>
<feature type="domain" description="Peptidase S8/S53" evidence="7">
    <location>
        <begin position="99"/>
        <end position="288"/>
    </location>
</feature>
<evidence type="ECO:0000256" key="4">
    <source>
        <dbReference type="ARBA" id="ARBA00022825"/>
    </source>
</evidence>
<evidence type="ECO:0000256" key="5">
    <source>
        <dbReference type="PIRSR" id="PIRSR615500-1"/>
    </source>
</evidence>
<evidence type="ECO:0000313" key="9">
    <source>
        <dbReference type="Proteomes" id="UP000194664"/>
    </source>
</evidence>
<dbReference type="GO" id="GO:0005615">
    <property type="term" value="C:extracellular space"/>
    <property type="evidence" value="ECO:0007669"/>
    <property type="project" value="TreeGrafter"/>
</dbReference>
<dbReference type="PANTHER" id="PTHR43806">
    <property type="entry name" value="PEPTIDASE S8"/>
    <property type="match status" value="1"/>
</dbReference>
<dbReference type="RefSeq" id="WP_086452353.1">
    <property type="nucleotide sequence ID" value="NZ_MSPP01000006.1"/>
</dbReference>
<dbReference type="InterPro" id="IPR015500">
    <property type="entry name" value="Peptidase_S8_subtilisin-rel"/>
</dbReference>
<dbReference type="OrthoDB" id="9816306at2"/>
<reference evidence="8 9" key="1">
    <citation type="submission" date="2016-12" db="EMBL/GenBank/DDBJ databases">
        <title>The draft genome sequence of HSLHS2.</title>
        <authorList>
            <person name="Hu D."/>
            <person name="Wang L."/>
            <person name="Shao Z."/>
        </authorList>
    </citation>
    <scope>NUCLEOTIDE SEQUENCE [LARGE SCALE GENOMIC DNA]</scope>
    <source>
        <strain evidence="8">MCCC 1A06712</strain>
    </source>
</reference>
<dbReference type="AlphaFoldDB" id="A0A251WVN4"/>
<feature type="active site" description="Charge relay system" evidence="5 6">
    <location>
        <position position="505"/>
    </location>
</feature>
<evidence type="ECO:0000256" key="1">
    <source>
        <dbReference type="ARBA" id="ARBA00011073"/>
    </source>
</evidence>
<dbReference type="Pfam" id="PF00082">
    <property type="entry name" value="Peptidase_S8"/>
    <property type="match status" value="2"/>
</dbReference>
<dbReference type="Proteomes" id="UP000194664">
    <property type="component" value="Unassembled WGS sequence"/>
</dbReference>
<evidence type="ECO:0000256" key="6">
    <source>
        <dbReference type="PROSITE-ProRule" id="PRU01240"/>
    </source>
</evidence>
<sequence length="575" mass="62107">MDPALRELLAEGDPTEEIEAILRLTPGATELPVEATEIARFAEIVTVRIQRQAIETVWTHPSVQSLKAPRALQFDEPSDDGLGEWFAGTSARRSFGNQGKGVVVGVIDWGFDFAHPAFLDSSGKSRILALWDQRGHGPNPPRFGYGTVQTQDAINTALGHERPYQALGYHPGDSDRGMGAHGTHVADVAAGSIRPNGGGMAPLAELVFVHLASAPLTGLASLGDSVRLLEALKFIEETADGRPFVVNMSIGRHGGPHTGLTLVEQAIDRFLETGPNRLVVQSAGNYYSAKSHASGRILPGGRDDLTWITRATDKTPNELEIWYSNRDVFRLELTPPNANIPITVELGGARGIFQPDGREVARIYHRAYDPNTPDHHIEVFLKPDAPAGEWKLSFVGDTVEDGRWHAWIERDSGNPKFRTTFKTDQIDPSGTIGSICNGFLPIAVGAMQQTAAGPRPAAFASAGPTRDGRQKPDLCAPGYRIRAARSTPRWSHRPRPGITTMSGASQACPYVCGIAACYLSNSQLPQSIHAIRAGIMSMVTPAASLAPHSKQRMGAGFISPPFFQERITYDVSSNA</sequence>
<evidence type="ECO:0000256" key="2">
    <source>
        <dbReference type="ARBA" id="ARBA00022670"/>
    </source>
</evidence>
<dbReference type="GO" id="GO:0004252">
    <property type="term" value="F:serine-type endopeptidase activity"/>
    <property type="evidence" value="ECO:0007669"/>
    <property type="project" value="UniProtKB-UniRule"/>
</dbReference>
<feature type="active site" description="Charge relay system" evidence="5 6">
    <location>
        <position position="181"/>
    </location>
</feature>
<dbReference type="EMBL" id="MSPP01000006">
    <property type="protein sequence ID" value="OUD08321.1"/>
    <property type="molecule type" value="Genomic_DNA"/>
</dbReference>
<dbReference type="PRINTS" id="PR00723">
    <property type="entry name" value="SUBTILISIN"/>
</dbReference>
<dbReference type="PROSITE" id="PS51892">
    <property type="entry name" value="SUBTILASE"/>
    <property type="match status" value="1"/>
</dbReference>
<feature type="domain" description="Peptidase S8/S53" evidence="7">
    <location>
        <begin position="442"/>
        <end position="552"/>
    </location>
</feature>
<dbReference type="InterPro" id="IPR036852">
    <property type="entry name" value="Peptidase_S8/S53_dom_sf"/>
</dbReference>
<dbReference type="InterPro" id="IPR000209">
    <property type="entry name" value="Peptidase_S8/S53_dom"/>
</dbReference>
<evidence type="ECO:0000313" key="8">
    <source>
        <dbReference type="EMBL" id="OUD08321.1"/>
    </source>
</evidence>
<accession>A0A251WVN4</accession>
<dbReference type="Gene3D" id="3.40.50.200">
    <property type="entry name" value="Peptidase S8/S53 domain"/>
    <property type="match status" value="1"/>
</dbReference>
<protein>
    <recommendedName>
        <fullName evidence="7">Peptidase S8/S53 domain-containing protein</fullName>
    </recommendedName>
</protein>
<keyword evidence="9" id="KW-1185">Reference proteome</keyword>
<dbReference type="InterPro" id="IPR050131">
    <property type="entry name" value="Peptidase_S8_subtilisin-like"/>
</dbReference>
<keyword evidence="3 6" id="KW-0378">Hydrolase</keyword>
<dbReference type="GO" id="GO:0006508">
    <property type="term" value="P:proteolysis"/>
    <property type="evidence" value="ECO:0007669"/>
    <property type="project" value="UniProtKB-KW"/>
</dbReference>
<keyword evidence="4 6" id="KW-0720">Serine protease</keyword>
<feature type="active site" description="Charge relay system" evidence="5 6">
    <location>
        <position position="108"/>
    </location>
</feature>
<name>A0A251WVN4_9RHOB</name>
<keyword evidence="2 6" id="KW-0645">Protease</keyword>
<comment type="caution">
    <text evidence="8">The sequence shown here is derived from an EMBL/GenBank/DDBJ whole genome shotgun (WGS) entry which is preliminary data.</text>
</comment>
<dbReference type="Gene3D" id="2.60.120.1290">
    <property type="match status" value="1"/>
</dbReference>
<gene>
    <name evidence="8" type="ORF">BVC71_14210</name>
</gene>